<keyword evidence="4 9" id="KW-0863">Zinc-finger</keyword>
<dbReference type="InterPro" id="IPR036236">
    <property type="entry name" value="Znf_C2H2_sf"/>
</dbReference>
<feature type="transmembrane region" description="Helical" evidence="11">
    <location>
        <begin position="734"/>
        <end position="754"/>
    </location>
</feature>
<evidence type="ECO:0000256" key="10">
    <source>
        <dbReference type="SAM" id="MobiDB-lite"/>
    </source>
</evidence>
<dbReference type="InterPro" id="IPR051059">
    <property type="entry name" value="VerF-like"/>
</dbReference>
<organism evidence="13 14">
    <name type="scientific">Aspergillus versicolor CBS 583.65</name>
    <dbReference type="NCBI Taxonomy" id="1036611"/>
    <lineage>
        <taxon>Eukaryota</taxon>
        <taxon>Fungi</taxon>
        <taxon>Dikarya</taxon>
        <taxon>Ascomycota</taxon>
        <taxon>Pezizomycotina</taxon>
        <taxon>Eurotiomycetes</taxon>
        <taxon>Eurotiomycetidae</taxon>
        <taxon>Eurotiales</taxon>
        <taxon>Aspergillaceae</taxon>
        <taxon>Aspergillus</taxon>
        <taxon>Aspergillus subgen. Nidulantes</taxon>
    </lineage>
</organism>
<dbReference type="GO" id="GO:0000981">
    <property type="term" value="F:DNA-binding transcription factor activity, RNA polymerase II-specific"/>
    <property type="evidence" value="ECO:0007669"/>
    <property type="project" value="InterPro"/>
</dbReference>
<dbReference type="GO" id="GO:0000978">
    <property type="term" value="F:RNA polymerase II cis-regulatory region sequence-specific DNA binding"/>
    <property type="evidence" value="ECO:0007669"/>
    <property type="project" value="InterPro"/>
</dbReference>
<dbReference type="AlphaFoldDB" id="A0A1L9PRU2"/>
<evidence type="ECO:0000256" key="3">
    <source>
        <dbReference type="ARBA" id="ARBA00022737"/>
    </source>
</evidence>
<keyword evidence="5" id="KW-0862">Zinc</keyword>
<feature type="domain" description="C2H2-type" evidence="12">
    <location>
        <begin position="32"/>
        <end position="59"/>
    </location>
</feature>
<keyword evidence="7" id="KW-0804">Transcription</keyword>
<dbReference type="Pfam" id="PF00096">
    <property type="entry name" value="zf-C2H2"/>
    <property type="match status" value="1"/>
</dbReference>
<dbReference type="PANTHER" id="PTHR40626">
    <property type="entry name" value="MIP31509P"/>
    <property type="match status" value="1"/>
</dbReference>
<evidence type="ECO:0000256" key="6">
    <source>
        <dbReference type="ARBA" id="ARBA00023015"/>
    </source>
</evidence>
<accession>A0A1L9PRU2</accession>
<keyword evidence="11" id="KW-0472">Membrane</keyword>
<dbReference type="GO" id="GO:0006351">
    <property type="term" value="P:DNA-templated transcription"/>
    <property type="evidence" value="ECO:0007669"/>
    <property type="project" value="InterPro"/>
</dbReference>
<feature type="compositionally biased region" description="Low complexity" evidence="10">
    <location>
        <begin position="54"/>
        <end position="66"/>
    </location>
</feature>
<dbReference type="GeneID" id="63731903"/>
<evidence type="ECO:0000256" key="8">
    <source>
        <dbReference type="ARBA" id="ARBA00023242"/>
    </source>
</evidence>
<keyword evidence="3" id="KW-0677">Repeat</keyword>
<keyword evidence="2" id="KW-0479">Metal-binding</keyword>
<dbReference type="PROSITE" id="PS50157">
    <property type="entry name" value="ZINC_FINGER_C2H2_2"/>
    <property type="match status" value="2"/>
</dbReference>
<evidence type="ECO:0000256" key="1">
    <source>
        <dbReference type="ARBA" id="ARBA00004123"/>
    </source>
</evidence>
<dbReference type="SUPFAM" id="SSF57667">
    <property type="entry name" value="beta-beta-alpha zinc fingers"/>
    <property type="match status" value="1"/>
</dbReference>
<evidence type="ECO:0000313" key="14">
    <source>
        <dbReference type="Proteomes" id="UP000184073"/>
    </source>
</evidence>
<dbReference type="Proteomes" id="UP000184073">
    <property type="component" value="Unassembled WGS sequence"/>
</dbReference>
<reference evidence="14" key="1">
    <citation type="journal article" date="2017" name="Genome Biol.">
        <title>Comparative genomics reveals high biological diversity and specific adaptations in the industrially and medically important fungal genus Aspergillus.</title>
        <authorList>
            <person name="de Vries R.P."/>
            <person name="Riley R."/>
            <person name="Wiebenga A."/>
            <person name="Aguilar-Osorio G."/>
            <person name="Amillis S."/>
            <person name="Uchima C.A."/>
            <person name="Anderluh G."/>
            <person name="Asadollahi M."/>
            <person name="Askin M."/>
            <person name="Barry K."/>
            <person name="Battaglia E."/>
            <person name="Bayram O."/>
            <person name="Benocci T."/>
            <person name="Braus-Stromeyer S.A."/>
            <person name="Caldana C."/>
            <person name="Canovas D."/>
            <person name="Cerqueira G.C."/>
            <person name="Chen F."/>
            <person name="Chen W."/>
            <person name="Choi C."/>
            <person name="Clum A."/>
            <person name="Dos Santos R.A."/>
            <person name="Damasio A.R."/>
            <person name="Diallinas G."/>
            <person name="Emri T."/>
            <person name="Fekete E."/>
            <person name="Flipphi M."/>
            <person name="Freyberg S."/>
            <person name="Gallo A."/>
            <person name="Gournas C."/>
            <person name="Habgood R."/>
            <person name="Hainaut M."/>
            <person name="Harispe M.L."/>
            <person name="Henrissat B."/>
            <person name="Hilden K.S."/>
            <person name="Hope R."/>
            <person name="Hossain A."/>
            <person name="Karabika E."/>
            <person name="Karaffa L."/>
            <person name="Karanyi Z."/>
            <person name="Krasevec N."/>
            <person name="Kuo A."/>
            <person name="Kusch H."/>
            <person name="LaButti K."/>
            <person name="Lagendijk E.L."/>
            <person name="Lapidus A."/>
            <person name="Levasseur A."/>
            <person name="Lindquist E."/>
            <person name="Lipzen A."/>
            <person name="Logrieco A.F."/>
            <person name="MacCabe A."/>
            <person name="Maekelae M.R."/>
            <person name="Malavazi I."/>
            <person name="Melin P."/>
            <person name="Meyer V."/>
            <person name="Mielnichuk N."/>
            <person name="Miskei M."/>
            <person name="Molnar A.P."/>
            <person name="Mule G."/>
            <person name="Ngan C.Y."/>
            <person name="Orejas M."/>
            <person name="Orosz E."/>
            <person name="Ouedraogo J.P."/>
            <person name="Overkamp K.M."/>
            <person name="Park H.-S."/>
            <person name="Perrone G."/>
            <person name="Piumi F."/>
            <person name="Punt P.J."/>
            <person name="Ram A.F."/>
            <person name="Ramon A."/>
            <person name="Rauscher S."/>
            <person name="Record E."/>
            <person name="Riano-Pachon D.M."/>
            <person name="Robert V."/>
            <person name="Roehrig J."/>
            <person name="Ruller R."/>
            <person name="Salamov A."/>
            <person name="Salih N.S."/>
            <person name="Samson R.A."/>
            <person name="Sandor E."/>
            <person name="Sanguinetti M."/>
            <person name="Schuetze T."/>
            <person name="Sepcic K."/>
            <person name="Shelest E."/>
            <person name="Sherlock G."/>
            <person name="Sophianopoulou V."/>
            <person name="Squina F.M."/>
            <person name="Sun H."/>
            <person name="Susca A."/>
            <person name="Todd R.B."/>
            <person name="Tsang A."/>
            <person name="Unkles S.E."/>
            <person name="van de Wiele N."/>
            <person name="van Rossen-Uffink D."/>
            <person name="Oliveira J.V."/>
            <person name="Vesth T.C."/>
            <person name="Visser J."/>
            <person name="Yu J.-H."/>
            <person name="Zhou M."/>
            <person name="Andersen M.R."/>
            <person name="Archer D.B."/>
            <person name="Baker S.E."/>
            <person name="Benoit I."/>
            <person name="Brakhage A.A."/>
            <person name="Braus G.H."/>
            <person name="Fischer R."/>
            <person name="Frisvad J.C."/>
            <person name="Goldman G.H."/>
            <person name="Houbraken J."/>
            <person name="Oakley B."/>
            <person name="Pocsi I."/>
            <person name="Scazzocchio C."/>
            <person name="Seiboth B."/>
            <person name="vanKuyk P.A."/>
            <person name="Wortman J."/>
            <person name="Dyer P.S."/>
            <person name="Grigoriev I.V."/>
        </authorList>
    </citation>
    <scope>NUCLEOTIDE SEQUENCE [LARGE SCALE GENOMIC DNA]</scope>
    <source>
        <strain evidence="14">CBS 583.65</strain>
    </source>
</reference>
<evidence type="ECO:0000256" key="9">
    <source>
        <dbReference type="PROSITE-ProRule" id="PRU00042"/>
    </source>
</evidence>
<dbReference type="GO" id="GO:0008270">
    <property type="term" value="F:zinc ion binding"/>
    <property type="evidence" value="ECO:0007669"/>
    <property type="project" value="UniProtKB-KW"/>
</dbReference>
<dbReference type="InterPro" id="IPR013087">
    <property type="entry name" value="Znf_C2H2_type"/>
</dbReference>
<dbReference type="VEuPathDB" id="FungiDB:ASPVEDRAFT_774070"/>
<dbReference type="RefSeq" id="XP_040669917.1">
    <property type="nucleotide sequence ID" value="XM_040816392.1"/>
</dbReference>
<evidence type="ECO:0000256" key="11">
    <source>
        <dbReference type="SAM" id="Phobius"/>
    </source>
</evidence>
<dbReference type="PANTHER" id="PTHR40626:SF7">
    <property type="entry name" value="TRANSCRIPTION FACTOR, PUTATIVE (AFU_ORTHOLOGUE AFUA_1G04110)-RELATED"/>
    <property type="match status" value="1"/>
</dbReference>
<feature type="compositionally biased region" description="Polar residues" evidence="10">
    <location>
        <begin position="67"/>
        <end position="87"/>
    </location>
</feature>
<dbReference type="CDD" id="cd12148">
    <property type="entry name" value="fungal_TF_MHR"/>
    <property type="match status" value="1"/>
</dbReference>
<evidence type="ECO:0000256" key="4">
    <source>
        <dbReference type="ARBA" id="ARBA00022771"/>
    </source>
</evidence>
<dbReference type="OrthoDB" id="10018191at2759"/>
<dbReference type="GO" id="GO:0000785">
    <property type="term" value="C:chromatin"/>
    <property type="evidence" value="ECO:0007669"/>
    <property type="project" value="TreeGrafter"/>
</dbReference>
<comment type="subcellular location">
    <subcellularLocation>
        <location evidence="1">Nucleus</location>
    </subcellularLocation>
</comment>
<keyword evidence="11" id="KW-1133">Transmembrane helix</keyword>
<protein>
    <recommendedName>
        <fullName evidence="12">C2H2-type domain-containing protein</fullName>
    </recommendedName>
</protein>
<keyword evidence="14" id="KW-1185">Reference proteome</keyword>
<evidence type="ECO:0000256" key="5">
    <source>
        <dbReference type="ARBA" id="ARBA00022833"/>
    </source>
</evidence>
<name>A0A1L9PRU2_ASPVE</name>
<evidence type="ECO:0000313" key="13">
    <source>
        <dbReference type="EMBL" id="OJJ04155.1"/>
    </source>
</evidence>
<keyword evidence="6" id="KW-0805">Transcription regulation</keyword>
<keyword evidence="8" id="KW-0539">Nucleus</keyword>
<feature type="transmembrane region" description="Helical" evidence="11">
    <location>
        <begin position="392"/>
        <end position="413"/>
    </location>
</feature>
<dbReference type="SMART" id="SM00355">
    <property type="entry name" value="ZnF_C2H2"/>
    <property type="match status" value="2"/>
</dbReference>
<dbReference type="InterPro" id="IPR007219">
    <property type="entry name" value="XnlR_reg_dom"/>
</dbReference>
<dbReference type="FunFam" id="3.30.160.60:FF:001289">
    <property type="entry name" value="Zinc finger protein 574"/>
    <property type="match status" value="1"/>
</dbReference>
<gene>
    <name evidence="13" type="ORF">ASPVEDRAFT_774070</name>
</gene>
<feature type="region of interest" description="Disordered" evidence="10">
    <location>
        <begin position="45"/>
        <end position="94"/>
    </location>
</feature>
<evidence type="ECO:0000256" key="7">
    <source>
        <dbReference type="ARBA" id="ARBA00023163"/>
    </source>
</evidence>
<evidence type="ECO:0000256" key="2">
    <source>
        <dbReference type="ARBA" id="ARBA00022723"/>
    </source>
</evidence>
<dbReference type="Gene3D" id="3.30.160.60">
    <property type="entry name" value="Classic Zinc Finger"/>
    <property type="match status" value="2"/>
</dbReference>
<keyword evidence="11" id="KW-0812">Transmembrane</keyword>
<proteinExistence type="predicted"/>
<dbReference type="GO" id="GO:0005634">
    <property type="term" value="C:nucleus"/>
    <property type="evidence" value="ECO:0007669"/>
    <property type="project" value="UniProtKB-SubCell"/>
</dbReference>
<evidence type="ECO:0000259" key="12">
    <source>
        <dbReference type="PROSITE" id="PS50157"/>
    </source>
</evidence>
<feature type="domain" description="C2H2-type" evidence="12">
    <location>
        <begin position="4"/>
        <end position="31"/>
    </location>
</feature>
<sequence>MVIRKCNICDRRFKKTEHFKRHERSHTKEKPYECSVCHKRFSRSDVLSRHAKGHNTNGTAANGTATQSQPRAPSIAQSSANSQQTPASLDPSRFLPMDAAADTQSPHNLPVAPRDISLSGPSNIPPSSLDFLADISAHHGRTEADVGSMMVEDQPAYFGWNEMAAQPAPTAMAHAATDQQTYRTPMFDAVPNDMLQFWLEPRGDTGSHHGSLDMIGDANFSLIGDNVAITPEQQARPQPDDLSGKTTSDIPNERFARVQRYWLAPSNTTGRLMNSLWRDVACSDVDNIFSMHSSHSFSSPSGLLPGSRYGLDEECRQQLQAAFGHIRPAGSQLQSPNNAVSPTSNSAFGGRPTFPPAEILDMALDLYFRNFHPLVPFVHVPTFSAKNTRLPVLYVMCLIGMIMLGTKGTTTFVSKNFSFVLDKITADLAKCSVGVENTMGTMNTFAAAFLFLNLAAMTGEKEHLEKSQMLYVNLMSIAQRHGLFSATEGQILDITLFETVPDIDIRWKVWSKIESVKRLITGLLLLDSWYSSFLSTSPIIVPDSIQLILPCNEGLFRANGSMRWMQLVRSGKRLLMPTVMAPSENVTVPGLDSPVDDFCIHGVLAMVQLRLSEAYHRLLSNRASYPFAPCHTYAMDGRARCLPSLQLQIANKYGEVLECLNPNAAIMWHNICMTLTADTQIFDLAAGRAGAGPARKALDDIAAWSQTPAARRACLHAAHIYKAMTNRKASDHTMFHSVFSLFSAALVLGLYIFMVPSPSEVQVGGTSIELLDDIDWERVGTEGFTSFMEPRGSQSFTPSDDPAVNFIRNGGTIYFRGVPFQGGYQSARRILLDYAGLLKDAGKWSVRKFSYVLHIMSDVLMEVE</sequence>
<dbReference type="Pfam" id="PF04082">
    <property type="entry name" value="Fungal_trans"/>
    <property type="match status" value="1"/>
</dbReference>
<dbReference type="EMBL" id="KV878131">
    <property type="protein sequence ID" value="OJJ04155.1"/>
    <property type="molecule type" value="Genomic_DNA"/>
</dbReference>
<dbReference type="STRING" id="1036611.A0A1L9PRU2"/>
<dbReference type="PROSITE" id="PS00028">
    <property type="entry name" value="ZINC_FINGER_C2H2_1"/>
    <property type="match status" value="2"/>
</dbReference>